<accession>A0A1V6N766</accession>
<dbReference type="Proteomes" id="UP000191408">
    <property type="component" value="Unassembled WGS sequence"/>
</dbReference>
<protein>
    <recommendedName>
        <fullName evidence="3">Acyltransferase 3 domain-containing protein</fullName>
    </recommendedName>
</protein>
<sequence length="147" mass="16609">MGLDEEEHMLKSVKNSLKDRFIKALQIHQWSLITETATWAGRFVSFLLPSFVHGSEAHDSRPLTSPLDGLRGYAAFAVINYHILYAYQNIVFYGYGLLKISREHPLGFAKGTAAVASSLLHRPIRLLGFGEWHNMVGIFVISKTIHR</sequence>
<reference evidence="2" key="1">
    <citation type="journal article" date="2017" name="Nat. Microbiol.">
        <title>Global analysis of biosynthetic gene clusters reveals vast potential of secondary metabolite production in Penicillium species.</title>
        <authorList>
            <person name="Nielsen J.C."/>
            <person name="Grijseels S."/>
            <person name="Prigent S."/>
            <person name="Ji B."/>
            <person name="Dainat J."/>
            <person name="Nielsen K.F."/>
            <person name="Frisvad J.C."/>
            <person name="Workman M."/>
            <person name="Nielsen J."/>
        </authorList>
    </citation>
    <scope>NUCLEOTIDE SEQUENCE [LARGE SCALE GENOMIC DNA]</scope>
    <source>
        <strain evidence="2">IBT 4502</strain>
    </source>
</reference>
<dbReference type="OrthoDB" id="5819582at2759"/>
<dbReference type="STRING" id="60169.A0A1V6N766"/>
<gene>
    <name evidence="1" type="ORF">PENPOL_c023G04738</name>
</gene>
<name>A0A1V6N766_PENPO</name>
<evidence type="ECO:0008006" key="3">
    <source>
        <dbReference type="Google" id="ProtNLM"/>
    </source>
</evidence>
<proteinExistence type="predicted"/>
<comment type="caution">
    <text evidence="1">The sequence shown here is derived from an EMBL/GenBank/DDBJ whole genome shotgun (WGS) entry which is preliminary data.</text>
</comment>
<dbReference type="EMBL" id="MDYM01000023">
    <property type="protein sequence ID" value="OQD60443.1"/>
    <property type="molecule type" value="Genomic_DNA"/>
</dbReference>
<evidence type="ECO:0000313" key="2">
    <source>
        <dbReference type="Proteomes" id="UP000191408"/>
    </source>
</evidence>
<evidence type="ECO:0000313" key="1">
    <source>
        <dbReference type="EMBL" id="OQD60443.1"/>
    </source>
</evidence>
<organism evidence="1 2">
    <name type="scientific">Penicillium polonicum</name>
    <dbReference type="NCBI Taxonomy" id="60169"/>
    <lineage>
        <taxon>Eukaryota</taxon>
        <taxon>Fungi</taxon>
        <taxon>Dikarya</taxon>
        <taxon>Ascomycota</taxon>
        <taxon>Pezizomycotina</taxon>
        <taxon>Eurotiomycetes</taxon>
        <taxon>Eurotiomycetidae</taxon>
        <taxon>Eurotiales</taxon>
        <taxon>Aspergillaceae</taxon>
        <taxon>Penicillium</taxon>
    </lineage>
</organism>
<dbReference type="AlphaFoldDB" id="A0A1V6N766"/>
<keyword evidence="2" id="KW-1185">Reference proteome</keyword>